<name>A0ABX7QZY4_9GAMM</name>
<evidence type="ECO:0000256" key="1">
    <source>
        <dbReference type="SAM" id="SignalP"/>
    </source>
</evidence>
<gene>
    <name evidence="2" type="ORF">JYB85_13930</name>
</gene>
<feature type="signal peptide" evidence="1">
    <location>
        <begin position="1"/>
        <end position="21"/>
    </location>
</feature>
<keyword evidence="1" id="KW-0732">Signal</keyword>
<protein>
    <submittedName>
        <fullName evidence="2">DUF3718 domain-containing protein</fullName>
    </submittedName>
</protein>
<dbReference type="InterPro" id="IPR022193">
    <property type="entry name" value="DUF3718"/>
</dbReference>
<dbReference type="Proteomes" id="UP000663207">
    <property type="component" value="Chromosome"/>
</dbReference>
<dbReference type="RefSeq" id="WP_207379765.1">
    <property type="nucleotide sequence ID" value="NZ_CP071502.1"/>
</dbReference>
<feature type="chain" id="PRO_5045816087" evidence="1">
    <location>
        <begin position="22"/>
        <end position="132"/>
    </location>
</feature>
<organism evidence="2 3">
    <name type="scientific">Shewanella sedimentimangrovi</name>
    <dbReference type="NCBI Taxonomy" id="2814293"/>
    <lineage>
        <taxon>Bacteria</taxon>
        <taxon>Pseudomonadati</taxon>
        <taxon>Pseudomonadota</taxon>
        <taxon>Gammaproteobacteria</taxon>
        <taxon>Alteromonadales</taxon>
        <taxon>Shewanellaceae</taxon>
        <taxon>Shewanella</taxon>
    </lineage>
</organism>
<proteinExistence type="predicted"/>
<dbReference type="Pfam" id="PF12514">
    <property type="entry name" value="DUF3718"/>
    <property type="match status" value="1"/>
</dbReference>
<reference evidence="2 3" key="1">
    <citation type="submission" date="2021-03" db="EMBL/GenBank/DDBJ databases">
        <title>Novel species identification of genus Shewanella.</title>
        <authorList>
            <person name="Liu G."/>
            <person name="Zhang Q."/>
        </authorList>
    </citation>
    <scope>NUCLEOTIDE SEQUENCE [LARGE SCALE GENOMIC DNA]</scope>
    <source>
        <strain evidence="2 3">FJAT-52962</strain>
    </source>
</reference>
<dbReference type="EMBL" id="CP071502">
    <property type="protein sequence ID" value="QSX36388.1"/>
    <property type="molecule type" value="Genomic_DNA"/>
</dbReference>
<evidence type="ECO:0000313" key="2">
    <source>
        <dbReference type="EMBL" id="QSX36388.1"/>
    </source>
</evidence>
<sequence>MKSIIILAAVLAAGLSATAQATQYVFVAMDNTPETKMCVSAGSNDRDTLRLQLHQSSYGTARYNANTVQCNGKSLAQFAHQYGADQTHAYLVPLTRESLRYNERVIIRDISYAAPQAEPGKVYVIASAKWFD</sequence>
<accession>A0ABX7QZY4</accession>
<evidence type="ECO:0000313" key="3">
    <source>
        <dbReference type="Proteomes" id="UP000663207"/>
    </source>
</evidence>
<keyword evidence="3" id="KW-1185">Reference proteome</keyword>